<keyword evidence="1" id="KW-0812">Transmembrane</keyword>
<keyword evidence="1" id="KW-0472">Membrane</keyword>
<dbReference type="SMART" id="SM00052">
    <property type="entry name" value="EAL"/>
    <property type="match status" value="1"/>
</dbReference>
<feature type="transmembrane region" description="Helical" evidence="1">
    <location>
        <begin position="53"/>
        <end position="72"/>
    </location>
</feature>
<evidence type="ECO:0000256" key="1">
    <source>
        <dbReference type="SAM" id="Phobius"/>
    </source>
</evidence>
<feature type="transmembrane region" description="Helical" evidence="1">
    <location>
        <begin position="78"/>
        <end position="100"/>
    </location>
</feature>
<dbReference type="CDD" id="cd01948">
    <property type="entry name" value="EAL"/>
    <property type="match status" value="1"/>
</dbReference>
<dbReference type="InterPro" id="IPR035919">
    <property type="entry name" value="EAL_sf"/>
</dbReference>
<keyword evidence="1" id="KW-1133">Transmembrane helix</keyword>
<dbReference type="InterPro" id="IPR043128">
    <property type="entry name" value="Rev_trsase/Diguanyl_cyclase"/>
</dbReference>
<protein>
    <submittedName>
        <fullName evidence="4">EAL domain-containing protein</fullName>
    </submittedName>
</protein>
<dbReference type="InterPro" id="IPR001633">
    <property type="entry name" value="EAL_dom"/>
</dbReference>
<dbReference type="InterPro" id="IPR000160">
    <property type="entry name" value="GGDEF_dom"/>
</dbReference>
<feature type="domain" description="GGDEF" evidence="3">
    <location>
        <begin position="234"/>
        <end position="367"/>
    </location>
</feature>
<evidence type="ECO:0000259" key="2">
    <source>
        <dbReference type="PROSITE" id="PS50883"/>
    </source>
</evidence>
<proteinExistence type="predicted"/>
<feature type="domain" description="EAL" evidence="2">
    <location>
        <begin position="376"/>
        <end position="630"/>
    </location>
</feature>
<dbReference type="RefSeq" id="WP_235313662.1">
    <property type="nucleotide sequence ID" value="NZ_JAKGAS010000009.1"/>
</dbReference>
<dbReference type="SUPFAM" id="SSF55073">
    <property type="entry name" value="Nucleotide cyclase"/>
    <property type="match status" value="1"/>
</dbReference>
<dbReference type="Pfam" id="PF00563">
    <property type="entry name" value="EAL"/>
    <property type="match status" value="1"/>
</dbReference>
<dbReference type="Gene3D" id="3.20.20.450">
    <property type="entry name" value="EAL domain"/>
    <property type="match status" value="1"/>
</dbReference>
<comment type="caution">
    <text evidence="4">The sequence shown here is derived from an EMBL/GenBank/DDBJ whole genome shotgun (WGS) entry which is preliminary data.</text>
</comment>
<dbReference type="Pfam" id="PF00990">
    <property type="entry name" value="GGDEF"/>
    <property type="match status" value="1"/>
</dbReference>
<keyword evidence="5" id="KW-1185">Reference proteome</keyword>
<dbReference type="PANTHER" id="PTHR44757:SF2">
    <property type="entry name" value="BIOFILM ARCHITECTURE MAINTENANCE PROTEIN MBAA"/>
    <property type="match status" value="1"/>
</dbReference>
<feature type="transmembrane region" description="Helical" evidence="1">
    <location>
        <begin position="158"/>
        <end position="176"/>
    </location>
</feature>
<evidence type="ECO:0000313" key="5">
    <source>
        <dbReference type="Proteomes" id="UP001521137"/>
    </source>
</evidence>
<dbReference type="PANTHER" id="PTHR44757">
    <property type="entry name" value="DIGUANYLATE CYCLASE DGCP"/>
    <property type="match status" value="1"/>
</dbReference>
<dbReference type="EMBL" id="JAKGAS010000009">
    <property type="protein sequence ID" value="MCF2949558.1"/>
    <property type="molecule type" value="Genomic_DNA"/>
</dbReference>
<dbReference type="SUPFAM" id="SSF141868">
    <property type="entry name" value="EAL domain-like"/>
    <property type="match status" value="1"/>
</dbReference>
<dbReference type="InterPro" id="IPR052155">
    <property type="entry name" value="Biofilm_reg_signaling"/>
</dbReference>
<gene>
    <name evidence="4" type="ORF">L0668_15665</name>
</gene>
<organism evidence="4 5">
    <name type="scientific">Paraglaciecola algarum</name>
    <dbReference type="NCBI Taxonomy" id="3050085"/>
    <lineage>
        <taxon>Bacteria</taxon>
        <taxon>Pseudomonadati</taxon>
        <taxon>Pseudomonadota</taxon>
        <taxon>Gammaproteobacteria</taxon>
        <taxon>Alteromonadales</taxon>
        <taxon>Alteromonadaceae</taxon>
        <taxon>Paraglaciecola</taxon>
    </lineage>
</organism>
<sequence>MAVNHIQQTNTHKGTEEKDILSQIRRHRIIQICTVTAIGLCIALLVARGITTFIFAVGLVGLLVSLGFAYRYKVQLSAVILLGSLSTMSFALALTGAGLFDLAIIGYPGILIFAALLGGVVLFVSVIGFVIAQCTLIGWLTLQGYVTPNTPSLSWEHLIFILIIFLIISFGVYILVRDIKRLMFSLHSENQKVQKSRAQIQHLAHHDTLTNLPNRLFGEALFLQSLKTCEQNHEKLALLFIDLDNFKPINDALGHAAGDQLLEQLTQRLNGVLRNDQYLIRFGGDEFLVLSPYQDSTEQLNTMADDLIKQCASSFEILQTQVVVSASIGIACVPHDGKDFKQLCRKADIAMYQAKKDGKNTYHYYDKNLDKASEDKFKLLQLLRPAINQKQFKLYYQPMISLADEKITTVEALLRWPQPDGGFITPDQFIPLAESTGLISELGRWVIQQACLFCARHRSLGHSRLRVAVNLSVMQFKDGQLQHIVEKALHEAQIPADALELELTESLLIDETEQIQKQLNSLSDLGVTIAIDDFGTGYSNLGYLRNFNASKLKIDRSFIIGLGTAVDDEPLVEAIINMAKSLGLETVAEGIENKATLHKLLSMGCSVGQGYYWSKPVPEEELGALLNKSNSSI</sequence>
<dbReference type="CDD" id="cd01949">
    <property type="entry name" value="GGDEF"/>
    <property type="match status" value="1"/>
</dbReference>
<feature type="transmembrane region" description="Helical" evidence="1">
    <location>
        <begin position="112"/>
        <end position="138"/>
    </location>
</feature>
<accession>A0ABS9D9F8</accession>
<dbReference type="SMART" id="SM00267">
    <property type="entry name" value="GGDEF"/>
    <property type="match status" value="1"/>
</dbReference>
<reference evidence="4 5" key="1">
    <citation type="submission" date="2022-01" db="EMBL/GenBank/DDBJ databases">
        <title>Paraglaciecola sp. G1-23.</title>
        <authorList>
            <person name="Jin M.S."/>
            <person name="Han D.M."/>
            <person name="Kim H.M."/>
            <person name="Jeon C.O."/>
        </authorList>
    </citation>
    <scope>NUCLEOTIDE SEQUENCE [LARGE SCALE GENOMIC DNA]</scope>
    <source>
        <strain evidence="4 5">G1-23</strain>
    </source>
</reference>
<evidence type="ECO:0000259" key="3">
    <source>
        <dbReference type="PROSITE" id="PS50887"/>
    </source>
</evidence>
<dbReference type="Gene3D" id="3.30.70.270">
    <property type="match status" value="1"/>
</dbReference>
<name>A0ABS9D9F8_9ALTE</name>
<dbReference type="InterPro" id="IPR029787">
    <property type="entry name" value="Nucleotide_cyclase"/>
</dbReference>
<evidence type="ECO:0000313" key="4">
    <source>
        <dbReference type="EMBL" id="MCF2949558.1"/>
    </source>
</evidence>
<dbReference type="Proteomes" id="UP001521137">
    <property type="component" value="Unassembled WGS sequence"/>
</dbReference>
<feature type="transmembrane region" description="Helical" evidence="1">
    <location>
        <begin position="29"/>
        <end position="46"/>
    </location>
</feature>
<dbReference type="PROSITE" id="PS50883">
    <property type="entry name" value="EAL"/>
    <property type="match status" value="1"/>
</dbReference>
<dbReference type="NCBIfam" id="TIGR00254">
    <property type="entry name" value="GGDEF"/>
    <property type="match status" value="1"/>
</dbReference>
<dbReference type="PROSITE" id="PS50887">
    <property type="entry name" value="GGDEF"/>
    <property type="match status" value="1"/>
</dbReference>